<comment type="caution">
    <text evidence="2">The sequence shown here is derived from an EMBL/GenBank/DDBJ whole genome shotgun (WGS) entry which is preliminary data.</text>
</comment>
<proteinExistence type="predicted"/>
<feature type="transmembrane region" description="Helical" evidence="1">
    <location>
        <begin position="12"/>
        <end position="36"/>
    </location>
</feature>
<dbReference type="Proteomes" id="UP000653565">
    <property type="component" value="Unassembled WGS sequence"/>
</dbReference>
<keyword evidence="3" id="KW-1185">Reference proteome</keyword>
<reference evidence="2" key="1">
    <citation type="journal article" date="2020" name="bioRxiv">
        <title>Genomic and phenotypic heterogeneity of clinical isolates of the human pathogens Aspergillus fumigatus, Aspergillus lentulus and Aspergillus fumigatiaffinis.</title>
        <authorList>
            <person name="dos Santos R.A.C."/>
            <person name="Steenwyk J.L."/>
            <person name="Rivero-Menendez O."/>
            <person name="Mead M.E."/>
            <person name="Silva L.P."/>
            <person name="Bastos R.W."/>
            <person name="Alastruey-Izquierdo A."/>
            <person name="Goldman G.H."/>
            <person name="Rokas A."/>
        </authorList>
    </citation>
    <scope>NUCLEOTIDE SEQUENCE</scope>
    <source>
        <strain evidence="2">CNM-CM6805</strain>
    </source>
</reference>
<organism evidence="2 3">
    <name type="scientific">Aspergillus fumigatiaffinis</name>
    <dbReference type="NCBI Taxonomy" id="340414"/>
    <lineage>
        <taxon>Eukaryota</taxon>
        <taxon>Fungi</taxon>
        <taxon>Dikarya</taxon>
        <taxon>Ascomycota</taxon>
        <taxon>Pezizomycotina</taxon>
        <taxon>Eurotiomycetes</taxon>
        <taxon>Eurotiomycetidae</taxon>
        <taxon>Eurotiales</taxon>
        <taxon>Aspergillaceae</taxon>
        <taxon>Aspergillus</taxon>
        <taxon>Aspergillus subgen. Fumigati</taxon>
    </lineage>
</organism>
<feature type="transmembrane region" description="Helical" evidence="1">
    <location>
        <begin position="84"/>
        <end position="101"/>
    </location>
</feature>
<protein>
    <submittedName>
        <fullName evidence="2">Uncharacterized protein</fullName>
    </submittedName>
</protein>
<name>A0A8H4H8B2_9EURO</name>
<reference evidence="2" key="2">
    <citation type="submission" date="2020-04" db="EMBL/GenBank/DDBJ databases">
        <authorList>
            <person name="Santos R.A.C."/>
            <person name="Steenwyk J.L."/>
            <person name="Rivero-Menendez O."/>
            <person name="Mead M.E."/>
            <person name="Silva L.P."/>
            <person name="Bastos R.W."/>
            <person name="Alastruey-Izquierdo A."/>
            <person name="Goldman G.H."/>
            <person name="Rokas A."/>
        </authorList>
    </citation>
    <scope>NUCLEOTIDE SEQUENCE</scope>
    <source>
        <strain evidence="2">CNM-CM6805</strain>
    </source>
</reference>
<feature type="transmembrane region" description="Helical" evidence="1">
    <location>
        <begin position="42"/>
        <end position="63"/>
    </location>
</feature>
<evidence type="ECO:0000256" key="1">
    <source>
        <dbReference type="SAM" id="Phobius"/>
    </source>
</evidence>
<evidence type="ECO:0000313" key="2">
    <source>
        <dbReference type="EMBL" id="KAF4237536.1"/>
    </source>
</evidence>
<dbReference type="EMBL" id="JAAAPX010000044">
    <property type="protein sequence ID" value="KAF4237536.1"/>
    <property type="molecule type" value="Genomic_DNA"/>
</dbReference>
<keyword evidence="1" id="KW-0812">Transmembrane</keyword>
<sequence>MMEKLEHRPDNSFVNVRITLVVIAIVSFPFNLIGIFTANAQIASIIQLVALSSSSLSSIILLYRYRRYPAFSNSTAGVKVIINDLFFAIYLTVIYFTILIIDRFVGKHVVCVYGNLACLVSGLFHAYAALRAAIDRYKAYLARMSRPKSVGLCPACSCQSNYHIMDGDQETGVAVLKMSPELIDAESEPLMGGDSIPIPFRDSTPFRASEDTAVSLGSEVTVETFDGSSETGRTK</sequence>
<keyword evidence="1" id="KW-1133">Transmembrane helix</keyword>
<keyword evidence="1" id="KW-0472">Membrane</keyword>
<feature type="transmembrane region" description="Helical" evidence="1">
    <location>
        <begin position="113"/>
        <end position="134"/>
    </location>
</feature>
<dbReference type="AlphaFoldDB" id="A0A8H4H8B2"/>
<gene>
    <name evidence="2" type="ORF">CNMCM6805_006867</name>
</gene>
<evidence type="ECO:0000313" key="3">
    <source>
        <dbReference type="Proteomes" id="UP000653565"/>
    </source>
</evidence>
<accession>A0A8H4H8B2</accession>